<dbReference type="RefSeq" id="WP_041495628.1">
    <property type="nucleotide sequence ID" value="NZ_AP014548.1"/>
</dbReference>
<proteinExistence type="predicted"/>
<evidence type="ECO:0000313" key="2">
    <source>
        <dbReference type="Proteomes" id="UP000031760"/>
    </source>
</evidence>
<gene>
    <name evidence="1" type="ORF">NMS_0928</name>
</gene>
<name>W8VWQ0_9FLAO</name>
<dbReference type="OrthoDB" id="1412480at2"/>
<evidence type="ECO:0000313" key="1">
    <source>
        <dbReference type="EMBL" id="BAO54937.1"/>
    </source>
</evidence>
<keyword evidence="2" id="KW-1185">Reference proteome</keyword>
<dbReference type="EMBL" id="AP014548">
    <property type="protein sequence ID" value="BAO54937.1"/>
    <property type="molecule type" value="Genomic_DNA"/>
</dbReference>
<dbReference type="HOGENOM" id="CLU_027065_1_0_10"/>
<reference evidence="1 2" key="1">
    <citation type="journal article" date="2014" name="Proc. Natl. Acad. Sci. U.S.A.">
        <title>Functional characterization of flavobacteria rhodopsins reveals a unique class of light-driven chloride pump in bacteria.</title>
        <authorList>
            <person name="Yoshizawa S."/>
            <person name="Kumagai Y."/>
            <person name="Kim H."/>
            <person name="Ogura Y."/>
            <person name="Hayashi T."/>
            <person name="Iwasaki W."/>
            <person name="DeLong E.F."/>
            <person name="Kogure K."/>
        </authorList>
    </citation>
    <scope>NUCLEOTIDE SEQUENCE [LARGE SCALE GENOMIC DNA]</scope>
    <source>
        <strain evidence="1 2">S1-08</strain>
    </source>
</reference>
<dbReference type="AlphaFoldDB" id="W8VWQ0"/>
<protein>
    <recommendedName>
        <fullName evidence="3">DUF748 domain-containing protein</fullName>
    </recommendedName>
</protein>
<dbReference type="Proteomes" id="UP000031760">
    <property type="component" value="Chromosome"/>
</dbReference>
<accession>W8VWQ0</accession>
<dbReference type="STRING" id="1454201.NMS_0928"/>
<dbReference type="KEGG" id="nmf:NMS_0928"/>
<evidence type="ECO:0008006" key="3">
    <source>
        <dbReference type="Google" id="ProtNLM"/>
    </source>
</evidence>
<sequence>MKKTLFYIFLGLLLLAVSGYFYANHLVKTKVENFLAEQLSPQVDLTYGDLYMSTFTGTISIEGIDLSIHNQTDTVIHTRATIDKLRLSGFGYYEFFFNEEIEFDQIDIDKNNIVYFKERFVSASKTDSIDQDPLATVDKTILIKALNIEDTSLTIYDESKDSVVLNISKASLAVKDIRTDASRIKKRIPIIYEHVLLQSDSMFMKISPYEDLTVKNLKLEDHDIYLKDLSIKPKYSKQQYARMIPTERDYTILEVPSASILNYDFGFTNGKLFAKAKQLHIDQPNLSIYRDKLVADDTSFKPLYSKMLRDLKMELMVDSIQVSKAHIVYEEKAKADQPAGSIEFTEMDIDLSRVGNTQAKGEKTTIVVDGKFQQSKLHVDWTFDVHNTSDVFRFSGRLGKLPAQNINSFVQPNLNVGFEGTLDEVYFDISGDNSHSQTSIKMKYEDFKVIVMRKNGKGKNKLVSGIVNLFVAKNSEKDGNHYREGSGDSDRNKTKSIFNFVWVSILSGLLKTLT</sequence>
<organism evidence="1 2">
    <name type="scientific">Nonlabens marinus S1-08</name>
    <dbReference type="NCBI Taxonomy" id="1454201"/>
    <lineage>
        <taxon>Bacteria</taxon>
        <taxon>Pseudomonadati</taxon>
        <taxon>Bacteroidota</taxon>
        <taxon>Flavobacteriia</taxon>
        <taxon>Flavobacteriales</taxon>
        <taxon>Flavobacteriaceae</taxon>
        <taxon>Nonlabens</taxon>
    </lineage>
</organism>